<reference evidence="1 2" key="1">
    <citation type="journal article" date="2014" name="Science">
        <title>Plant genetics. Early allopolyploid evolution in the post-Neolithic Brassica napus oilseed genome.</title>
        <authorList>
            <person name="Chalhoub B."/>
            <person name="Denoeud F."/>
            <person name="Liu S."/>
            <person name="Parkin I.A."/>
            <person name="Tang H."/>
            <person name="Wang X."/>
            <person name="Chiquet J."/>
            <person name="Belcram H."/>
            <person name="Tong C."/>
            <person name="Samans B."/>
            <person name="Correa M."/>
            <person name="Da Silva C."/>
            <person name="Just J."/>
            <person name="Falentin C."/>
            <person name="Koh C.S."/>
            <person name="Le Clainche I."/>
            <person name="Bernard M."/>
            <person name="Bento P."/>
            <person name="Noel B."/>
            <person name="Labadie K."/>
            <person name="Alberti A."/>
            <person name="Charles M."/>
            <person name="Arnaud D."/>
            <person name="Guo H."/>
            <person name="Daviaud C."/>
            <person name="Alamery S."/>
            <person name="Jabbari K."/>
            <person name="Zhao M."/>
            <person name="Edger P.P."/>
            <person name="Chelaifa H."/>
            <person name="Tack D."/>
            <person name="Lassalle G."/>
            <person name="Mestiri I."/>
            <person name="Schnel N."/>
            <person name="Le Paslier M.C."/>
            <person name="Fan G."/>
            <person name="Renault V."/>
            <person name="Bayer P.E."/>
            <person name="Golicz A.A."/>
            <person name="Manoli S."/>
            <person name="Lee T.H."/>
            <person name="Thi V.H."/>
            <person name="Chalabi S."/>
            <person name="Hu Q."/>
            <person name="Fan C."/>
            <person name="Tollenaere R."/>
            <person name="Lu Y."/>
            <person name="Battail C."/>
            <person name="Shen J."/>
            <person name="Sidebottom C.H."/>
            <person name="Wang X."/>
            <person name="Canaguier A."/>
            <person name="Chauveau A."/>
            <person name="Berard A."/>
            <person name="Deniot G."/>
            <person name="Guan M."/>
            <person name="Liu Z."/>
            <person name="Sun F."/>
            <person name="Lim Y.P."/>
            <person name="Lyons E."/>
            <person name="Town C.D."/>
            <person name="Bancroft I."/>
            <person name="Wang X."/>
            <person name="Meng J."/>
            <person name="Ma J."/>
            <person name="Pires J.C."/>
            <person name="King G.J."/>
            <person name="Brunel D."/>
            <person name="Delourme R."/>
            <person name="Renard M."/>
            <person name="Aury J.M."/>
            <person name="Adams K.L."/>
            <person name="Batley J."/>
            <person name="Snowdon R.J."/>
            <person name="Tost J."/>
            <person name="Edwards D."/>
            <person name="Zhou Y."/>
            <person name="Hua W."/>
            <person name="Sharpe A.G."/>
            <person name="Paterson A.H."/>
            <person name="Guan C."/>
            <person name="Wincker P."/>
        </authorList>
    </citation>
    <scope>NUCLEOTIDE SEQUENCE [LARGE SCALE GENOMIC DNA]</scope>
    <source>
        <strain evidence="2">cv. Darmor-bzh</strain>
    </source>
</reference>
<dbReference type="AlphaFoldDB" id="A0A078JJ68"/>
<evidence type="ECO:0000313" key="1">
    <source>
        <dbReference type="EMBL" id="CDY66510.1"/>
    </source>
</evidence>
<name>A0A078JJ68_BRANA</name>
<keyword evidence="2" id="KW-1185">Reference proteome</keyword>
<dbReference type="Proteomes" id="UP000028999">
    <property type="component" value="Unassembled WGS sequence"/>
</dbReference>
<sequence length="403" mass="45349">MAAFLVPTIEAVVDGVPRNSKVYQVSITPTISYRVTVTGEPGVFEDWIAQLKVVECGKFFPVGVAVHGTDRYGNGYLTVCTRLRCIVFQLRFSYGLSRDSMLFLRDVCTCYGWRTDGYNEQLRWRNQRLSLGRLTDIRAIPPPQPNAGLGFFSIMVYGDPVHEPSADWTDRSPSARMQQIGETVMEASICLIMGGTCRYAAPLNESLPRVISSTFPQINRTEDMQDKTMYQVSIDDNQSLHVTYTNRASVLNEWLRSPETMRIHDDFIGIYVTIGSSKLMALAAREDCLVYNLSKGVDRLSPEILAIEEGSISKLVGWHTDPQRCILEELKLPLSDGRILDVEDDGFPVTHTYEDLSRLYLGYEMNLVRSCSSPNEKYIMALAVQAFVFLKRAMDLQASVGDN</sequence>
<dbReference type="KEGG" id="bna:106408621"/>
<accession>A0A078JJ68</accession>
<dbReference type="EMBL" id="LK035301">
    <property type="protein sequence ID" value="CDY66510.1"/>
    <property type="molecule type" value="Genomic_DNA"/>
</dbReference>
<dbReference type="OrthoDB" id="1050326at2759"/>
<protein>
    <submittedName>
        <fullName evidence="1">BnaC07g51200D protein</fullName>
    </submittedName>
</protein>
<dbReference type="Gramene" id="CDY66510">
    <property type="protein sequence ID" value="CDY66510"/>
    <property type="gene ID" value="GSBRNA2T00054464001"/>
</dbReference>
<dbReference type="PaxDb" id="3708-A0A078JJ68"/>
<dbReference type="OMA" id="ASICLMM"/>
<gene>
    <name evidence="1" type="primary">BnaC07g51200D</name>
    <name evidence="1" type="ORF">GSBRNA2T00054464001</name>
</gene>
<proteinExistence type="predicted"/>
<dbReference type="GeneID" id="106408621"/>
<dbReference type="RefSeq" id="XP_013704812.1">
    <property type="nucleotide sequence ID" value="XM_013849358.2"/>
</dbReference>
<evidence type="ECO:0000313" key="2">
    <source>
        <dbReference type="Proteomes" id="UP000028999"/>
    </source>
</evidence>
<organism evidence="1 2">
    <name type="scientific">Brassica napus</name>
    <name type="common">Rape</name>
    <dbReference type="NCBI Taxonomy" id="3708"/>
    <lineage>
        <taxon>Eukaryota</taxon>
        <taxon>Viridiplantae</taxon>
        <taxon>Streptophyta</taxon>
        <taxon>Embryophyta</taxon>
        <taxon>Tracheophyta</taxon>
        <taxon>Spermatophyta</taxon>
        <taxon>Magnoliopsida</taxon>
        <taxon>eudicotyledons</taxon>
        <taxon>Gunneridae</taxon>
        <taxon>Pentapetalae</taxon>
        <taxon>rosids</taxon>
        <taxon>malvids</taxon>
        <taxon>Brassicales</taxon>
        <taxon>Brassicaceae</taxon>
        <taxon>Brassiceae</taxon>
        <taxon>Brassica</taxon>
    </lineage>
</organism>